<dbReference type="Proteomes" id="UP000708208">
    <property type="component" value="Unassembled WGS sequence"/>
</dbReference>
<organism evidence="1 2">
    <name type="scientific">Allacma fusca</name>
    <dbReference type="NCBI Taxonomy" id="39272"/>
    <lineage>
        <taxon>Eukaryota</taxon>
        <taxon>Metazoa</taxon>
        <taxon>Ecdysozoa</taxon>
        <taxon>Arthropoda</taxon>
        <taxon>Hexapoda</taxon>
        <taxon>Collembola</taxon>
        <taxon>Symphypleona</taxon>
        <taxon>Sminthuridae</taxon>
        <taxon>Allacma</taxon>
    </lineage>
</organism>
<dbReference type="AlphaFoldDB" id="A0A8J2Q347"/>
<evidence type="ECO:0000313" key="1">
    <source>
        <dbReference type="EMBL" id="CAG7831631.1"/>
    </source>
</evidence>
<protein>
    <submittedName>
        <fullName evidence="1">Uncharacterized protein</fullName>
    </submittedName>
</protein>
<reference evidence="1" key="1">
    <citation type="submission" date="2021-06" db="EMBL/GenBank/DDBJ databases">
        <authorList>
            <person name="Hodson N. C."/>
            <person name="Mongue J. A."/>
            <person name="Jaron S. K."/>
        </authorList>
    </citation>
    <scope>NUCLEOTIDE SEQUENCE</scope>
</reference>
<name>A0A8J2Q347_9HEXA</name>
<sequence length="144" mass="16465">MGIRKFGESFLKKRRTEESNAPEELIAKVKMKTSLKRAKSVPMTVPLLGNPQFPNLFSSLSGKIPRDSLEQSKARIESNPHLHCWLLIYEKCRGGRRWGNFNGKNFSTWEDEKLIFTTSERQHFENFAKGSMGTFDPALNSTAQ</sequence>
<comment type="caution">
    <text evidence="1">The sequence shown here is derived from an EMBL/GenBank/DDBJ whole genome shotgun (WGS) entry which is preliminary data.</text>
</comment>
<gene>
    <name evidence="1" type="ORF">AFUS01_LOCUS41365</name>
</gene>
<dbReference type="EMBL" id="CAJVCH010561238">
    <property type="protein sequence ID" value="CAG7831631.1"/>
    <property type="molecule type" value="Genomic_DNA"/>
</dbReference>
<keyword evidence="2" id="KW-1185">Reference proteome</keyword>
<evidence type="ECO:0000313" key="2">
    <source>
        <dbReference type="Proteomes" id="UP000708208"/>
    </source>
</evidence>
<proteinExistence type="predicted"/>
<accession>A0A8J2Q347</accession>